<dbReference type="AlphaFoldDB" id="A0AAN8CB28"/>
<keyword evidence="3" id="KW-1185">Reference proteome</keyword>
<evidence type="ECO:0000256" key="1">
    <source>
        <dbReference type="SAM" id="MobiDB-lite"/>
    </source>
</evidence>
<accession>A0AAN8CB28</accession>
<name>A0AAN8CB28_9TELE</name>
<evidence type="ECO:0000313" key="2">
    <source>
        <dbReference type="EMBL" id="KAK5898698.1"/>
    </source>
</evidence>
<dbReference type="Proteomes" id="UP001335648">
    <property type="component" value="Unassembled WGS sequence"/>
</dbReference>
<dbReference type="EMBL" id="JAULUE010002052">
    <property type="protein sequence ID" value="KAK5898698.1"/>
    <property type="molecule type" value="Genomic_DNA"/>
</dbReference>
<gene>
    <name evidence="2" type="ORF">CesoFtcFv8_008249</name>
</gene>
<reference evidence="2 3" key="1">
    <citation type="journal article" date="2023" name="Mol. Biol. Evol.">
        <title>Genomics of Secondarily Temperate Adaptation in the Only Non-Antarctic Icefish.</title>
        <authorList>
            <person name="Rivera-Colon A.G."/>
            <person name="Rayamajhi N."/>
            <person name="Minhas B.F."/>
            <person name="Madrigal G."/>
            <person name="Bilyk K.T."/>
            <person name="Yoon V."/>
            <person name="Hune M."/>
            <person name="Gregory S."/>
            <person name="Cheng C.H.C."/>
            <person name="Catchen J.M."/>
        </authorList>
    </citation>
    <scope>NUCLEOTIDE SEQUENCE [LARGE SCALE GENOMIC DNA]</scope>
    <source>
        <strain evidence="2">JC2023a</strain>
    </source>
</reference>
<comment type="caution">
    <text evidence="2">The sequence shown here is derived from an EMBL/GenBank/DDBJ whole genome shotgun (WGS) entry which is preliminary data.</text>
</comment>
<sequence>MPMPRQLRDESDFDQLPHNIPISATIADIEEKKGFIDYFRRSSTEFRPISPLPERKGEAASDLRALSPHGQPDNPLFPRGTNPFATVKLRPTTTNDRSSPHIH</sequence>
<protein>
    <submittedName>
        <fullName evidence="2">Uncharacterized protein</fullName>
    </submittedName>
</protein>
<organism evidence="2 3">
    <name type="scientific">Champsocephalus esox</name>
    <name type="common">pike icefish</name>
    <dbReference type="NCBI Taxonomy" id="159716"/>
    <lineage>
        <taxon>Eukaryota</taxon>
        <taxon>Metazoa</taxon>
        <taxon>Chordata</taxon>
        <taxon>Craniata</taxon>
        <taxon>Vertebrata</taxon>
        <taxon>Euteleostomi</taxon>
        <taxon>Actinopterygii</taxon>
        <taxon>Neopterygii</taxon>
        <taxon>Teleostei</taxon>
        <taxon>Neoteleostei</taxon>
        <taxon>Acanthomorphata</taxon>
        <taxon>Eupercaria</taxon>
        <taxon>Perciformes</taxon>
        <taxon>Notothenioidei</taxon>
        <taxon>Channichthyidae</taxon>
        <taxon>Champsocephalus</taxon>
    </lineage>
</organism>
<proteinExistence type="predicted"/>
<evidence type="ECO:0000313" key="3">
    <source>
        <dbReference type="Proteomes" id="UP001335648"/>
    </source>
</evidence>
<feature type="region of interest" description="Disordered" evidence="1">
    <location>
        <begin position="47"/>
        <end position="103"/>
    </location>
</feature>